<comment type="pathway">
    <text evidence="3">Protein modification; protein glycosylation.</text>
</comment>
<keyword evidence="10" id="KW-1133">Transmembrane helix</keyword>
<dbReference type="OrthoDB" id="10264956at2759"/>
<evidence type="ECO:0000313" key="24">
    <source>
        <dbReference type="Proteomes" id="UP000037069"/>
    </source>
</evidence>
<dbReference type="EC" id="2.4.3.1" evidence="16"/>
<evidence type="ECO:0000256" key="22">
    <source>
        <dbReference type="SAM" id="SignalP"/>
    </source>
</evidence>
<feature type="region of interest" description="Disordered" evidence="21">
    <location>
        <begin position="31"/>
        <end position="74"/>
    </location>
</feature>
<keyword evidence="9" id="KW-0735">Signal-anchor</keyword>
<dbReference type="AlphaFoldDB" id="A0A0L0C2I6"/>
<dbReference type="Pfam" id="PF00777">
    <property type="entry name" value="Glyco_transf_29"/>
    <property type="match status" value="1"/>
</dbReference>
<keyword evidence="8" id="KW-0812">Transmembrane</keyword>
<comment type="caution">
    <text evidence="23">The sequence shown here is derived from an EMBL/GenBank/DDBJ whole genome shotgun (WGS) entry which is preliminary data.</text>
</comment>
<dbReference type="GO" id="GO:0003835">
    <property type="term" value="F:beta-galactoside alpha-2,6-sialyltransferase activity"/>
    <property type="evidence" value="ECO:0007669"/>
    <property type="project" value="UniProtKB-EC"/>
</dbReference>
<evidence type="ECO:0000256" key="7">
    <source>
        <dbReference type="ARBA" id="ARBA00022679"/>
    </source>
</evidence>
<dbReference type="FunFam" id="3.90.1480.20:FF:000012">
    <property type="entry name" value="ST6 beta-galactoside alpha-2,6-sialyltransferase 1"/>
    <property type="match status" value="1"/>
</dbReference>
<keyword evidence="5" id="KW-0964">Secreted</keyword>
<keyword evidence="14" id="KW-0325">Glycoprotein</keyword>
<dbReference type="GO" id="GO:0097503">
    <property type="term" value="P:sialylation"/>
    <property type="evidence" value="ECO:0007669"/>
    <property type="project" value="TreeGrafter"/>
</dbReference>
<evidence type="ECO:0000256" key="8">
    <source>
        <dbReference type="ARBA" id="ARBA00022692"/>
    </source>
</evidence>
<feature type="chain" id="PRO_5005535793" description="Beta-galactoside alpha-2,6-sialyltransferase 1" evidence="22">
    <location>
        <begin position="28"/>
        <end position="508"/>
    </location>
</feature>
<comment type="subcellular location">
    <subcellularLocation>
        <location evidence="1">Golgi apparatus</location>
        <location evidence="1">Golgi stack membrane</location>
        <topology evidence="1">Single-pass type II membrane protein</topology>
    </subcellularLocation>
    <subcellularLocation>
        <location evidence="2">Secreted</location>
    </subcellularLocation>
</comment>
<gene>
    <name evidence="23" type="ORF">FF38_10009</name>
</gene>
<dbReference type="CDD" id="cd23968">
    <property type="entry name" value="GT29_ST6GAL1_2"/>
    <property type="match status" value="1"/>
</dbReference>
<evidence type="ECO:0000256" key="19">
    <source>
        <dbReference type="ARBA" id="ARBA00076676"/>
    </source>
</evidence>
<evidence type="ECO:0000256" key="17">
    <source>
        <dbReference type="ARBA" id="ARBA00069321"/>
    </source>
</evidence>
<feature type="compositionally biased region" description="Low complexity" evidence="21">
    <location>
        <begin position="63"/>
        <end position="74"/>
    </location>
</feature>
<reference evidence="23 24" key="1">
    <citation type="journal article" date="2015" name="Nat. Commun.">
        <title>Lucilia cuprina genome unlocks parasitic fly biology to underpin future interventions.</title>
        <authorList>
            <person name="Anstead C.A."/>
            <person name="Korhonen P.K."/>
            <person name="Young N.D."/>
            <person name="Hall R.S."/>
            <person name="Jex A.R."/>
            <person name="Murali S.C."/>
            <person name="Hughes D.S."/>
            <person name="Lee S.F."/>
            <person name="Perry T."/>
            <person name="Stroehlein A.J."/>
            <person name="Ansell B.R."/>
            <person name="Breugelmans B."/>
            <person name="Hofmann A."/>
            <person name="Qu J."/>
            <person name="Dugan S."/>
            <person name="Lee S.L."/>
            <person name="Chao H."/>
            <person name="Dinh H."/>
            <person name="Han Y."/>
            <person name="Doddapaneni H.V."/>
            <person name="Worley K.C."/>
            <person name="Muzny D.M."/>
            <person name="Ioannidis P."/>
            <person name="Waterhouse R.M."/>
            <person name="Zdobnov E.M."/>
            <person name="James P.J."/>
            <person name="Bagnall N.H."/>
            <person name="Kotze A.C."/>
            <person name="Gibbs R.A."/>
            <person name="Richards S."/>
            <person name="Batterham P."/>
            <person name="Gasser R.B."/>
        </authorList>
    </citation>
    <scope>NUCLEOTIDE SEQUENCE [LARGE SCALE GENOMIC DNA]</scope>
    <source>
        <strain evidence="23 24">LS</strain>
        <tissue evidence="23">Full body</tissue>
    </source>
</reference>
<evidence type="ECO:0000256" key="10">
    <source>
        <dbReference type="ARBA" id="ARBA00022989"/>
    </source>
</evidence>
<keyword evidence="22" id="KW-0732">Signal</keyword>
<keyword evidence="7" id="KW-0808">Transferase</keyword>
<organism evidence="23 24">
    <name type="scientific">Lucilia cuprina</name>
    <name type="common">Green bottle fly</name>
    <name type="synonym">Australian sheep blowfly</name>
    <dbReference type="NCBI Taxonomy" id="7375"/>
    <lineage>
        <taxon>Eukaryota</taxon>
        <taxon>Metazoa</taxon>
        <taxon>Ecdysozoa</taxon>
        <taxon>Arthropoda</taxon>
        <taxon>Hexapoda</taxon>
        <taxon>Insecta</taxon>
        <taxon>Pterygota</taxon>
        <taxon>Neoptera</taxon>
        <taxon>Endopterygota</taxon>
        <taxon>Diptera</taxon>
        <taxon>Brachycera</taxon>
        <taxon>Muscomorpha</taxon>
        <taxon>Oestroidea</taxon>
        <taxon>Calliphoridae</taxon>
        <taxon>Luciliinae</taxon>
        <taxon>Lucilia</taxon>
    </lineage>
</organism>
<keyword evidence="24" id="KW-1185">Reference proteome</keyword>
<name>A0A0L0C2I6_LUCCU</name>
<evidence type="ECO:0000256" key="6">
    <source>
        <dbReference type="ARBA" id="ARBA00022676"/>
    </source>
</evidence>
<feature type="compositionally biased region" description="Low complexity" evidence="21">
    <location>
        <begin position="31"/>
        <end position="54"/>
    </location>
</feature>
<evidence type="ECO:0000256" key="16">
    <source>
        <dbReference type="ARBA" id="ARBA00034329"/>
    </source>
</evidence>
<dbReference type="GO" id="GO:0005576">
    <property type="term" value="C:extracellular region"/>
    <property type="evidence" value="ECO:0007669"/>
    <property type="project" value="UniProtKB-SubCell"/>
</dbReference>
<protein>
    <recommendedName>
        <fullName evidence="17">Beta-galactoside alpha-2,6-sialyltransferase 1</fullName>
        <ecNumber evidence="16">2.4.3.1</ecNumber>
    </recommendedName>
    <alternativeName>
        <fullName evidence="20">CMP-N-acetylneuraminate-beta-galactosamide-alpha-2,6-sialyltransferase 1</fullName>
    </alternativeName>
    <alternativeName>
        <fullName evidence="19">ST6Gal I</fullName>
    </alternativeName>
    <alternativeName>
        <fullName evidence="18">Sialyltransferase 1</fullName>
    </alternativeName>
</protein>
<evidence type="ECO:0000256" key="11">
    <source>
        <dbReference type="ARBA" id="ARBA00023034"/>
    </source>
</evidence>
<dbReference type="EMBL" id="JRES01000975">
    <property type="protein sequence ID" value="KNC26568.1"/>
    <property type="molecule type" value="Genomic_DNA"/>
</dbReference>
<keyword evidence="6" id="KW-0328">Glycosyltransferase</keyword>
<evidence type="ECO:0000256" key="15">
    <source>
        <dbReference type="ARBA" id="ARBA00034249"/>
    </source>
</evidence>
<dbReference type="PANTHER" id="PTHR46059:SF1">
    <property type="entry name" value="BETA-GALACTOSIDE ALPHA-2,6-SIALYLTRANSFERASE"/>
    <property type="match status" value="1"/>
</dbReference>
<dbReference type="STRING" id="7375.A0A0L0C2I6"/>
<evidence type="ECO:0000256" key="21">
    <source>
        <dbReference type="SAM" id="MobiDB-lite"/>
    </source>
</evidence>
<evidence type="ECO:0000256" key="2">
    <source>
        <dbReference type="ARBA" id="ARBA00004613"/>
    </source>
</evidence>
<evidence type="ECO:0000256" key="3">
    <source>
        <dbReference type="ARBA" id="ARBA00004922"/>
    </source>
</evidence>
<feature type="signal peptide" evidence="22">
    <location>
        <begin position="1"/>
        <end position="27"/>
    </location>
</feature>
<dbReference type="PANTHER" id="PTHR46059">
    <property type="entry name" value="BETA-GALACTOSIDE ALPHA-2,6-SIALYLTRANSFERASE"/>
    <property type="match status" value="1"/>
</dbReference>
<keyword evidence="12" id="KW-0472">Membrane</keyword>
<sequence length="508" mass="58382">MLKTSIKTLKYLTLLIVLLIQIQRNCAKTINENSNNHNINNNINRSSSSKNNNNRTPLIPLLQQSTDSSTTKTQTNVKNFEKAQPSNQPKHSTTLTAACKHTNNGTVVNLNRCKQEYSSAGMRRKKRSVFHVRWNPNERFIVESHENPAINSSKLAPHPRLKVSKTTKLTLNPKLYLCHDKYSQMCENKTMVFKERILRAFDKAMMESLNESNFYNVDFKPVFGDSFEEQYYPSSCLVMEAGVRVLKRKDPPFNKLQFGKLFPKQKLFRQNKNIKTCAIVSSAGSMAGSKLGRFIDTHDIVMRFNHAPTRGYEVDVGSKTTIRVVNSQVVTKPEFDFTHAPIFQNVTIAAWDPGKYNGSLEDWLTTSDYDLFTNYEMYRRRYPKSRAFLIDPHSIWRLWQSLQMFANNRPIRKNPPSSGFIGLALLLPHCPVVDFIEYIPSTRLNGRCHYYSKEINSACTFGAWHPLAAEKLMALDMNVADDMSVFQFGILRIRRPNKLLCGFNFLGY</sequence>
<dbReference type="GO" id="GO:0032580">
    <property type="term" value="C:Golgi cisterna membrane"/>
    <property type="evidence" value="ECO:0007669"/>
    <property type="project" value="UniProtKB-SubCell"/>
</dbReference>
<evidence type="ECO:0000256" key="13">
    <source>
        <dbReference type="ARBA" id="ARBA00023157"/>
    </source>
</evidence>
<evidence type="ECO:0000313" key="23">
    <source>
        <dbReference type="EMBL" id="KNC26568.1"/>
    </source>
</evidence>
<dbReference type="InterPro" id="IPR001675">
    <property type="entry name" value="Glyco_trans_29"/>
</dbReference>
<dbReference type="Gene3D" id="3.90.1480.20">
    <property type="entry name" value="Glycosyl transferase family 29"/>
    <property type="match status" value="1"/>
</dbReference>
<keyword evidence="13" id="KW-1015">Disulfide bond</keyword>
<dbReference type="InterPro" id="IPR038578">
    <property type="entry name" value="GT29-like_sf"/>
</dbReference>
<evidence type="ECO:0000256" key="9">
    <source>
        <dbReference type="ARBA" id="ARBA00022968"/>
    </source>
</evidence>
<keyword evidence="11" id="KW-0333">Golgi apparatus</keyword>
<accession>A0A0L0C2I6</accession>
<evidence type="ECO:0000256" key="4">
    <source>
        <dbReference type="ARBA" id="ARBA00006003"/>
    </source>
</evidence>
<dbReference type="OMA" id="DFTHAPI"/>
<comment type="similarity">
    <text evidence="4">Belongs to the glycosyltransferase 29 family.</text>
</comment>
<dbReference type="Proteomes" id="UP000037069">
    <property type="component" value="Unassembled WGS sequence"/>
</dbReference>
<evidence type="ECO:0000256" key="1">
    <source>
        <dbReference type="ARBA" id="ARBA00004447"/>
    </source>
</evidence>
<evidence type="ECO:0000256" key="18">
    <source>
        <dbReference type="ARBA" id="ARBA00076526"/>
    </source>
</evidence>
<comment type="catalytic activity">
    <reaction evidence="15">
        <text>a beta-D-galactoside + CMP-N-acetyl-beta-neuraminate = an N-acetyl-alpha-neuraminyl-(2-&gt;6)-beta-D-galactosyl derivative + CMP + H(+)</text>
        <dbReference type="Rhea" id="RHEA:52104"/>
        <dbReference type="ChEBI" id="CHEBI:15378"/>
        <dbReference type="ChEBI" id="CHEBI:28034"/>
        <dbReference type="ChEBI" id="CHEBI:57812"/>
        <dbReference type="ChEBI" id="CHEBI:60377"/>
        <dbReference type="ChEBI" id="CHEBI:136398"/>
        <dbReference type="EC" id="2.4.3.1"/>
    </reaction>
</comment>
<evidence type="ECO:0000256" key="12">
    <source>
        <dbReference type="ARBA" id="ARBA00023136"/>
    </source>
</evidence>
<evidence type="ECO:0000256" key="14">
    <source>
        <dbReference type="ARBA" id="ARBA00023180"/>
    </source>
</evidence>
<proteinExistence type="inferred from homology"/>
<evidence type="ECO:0000256" key="5">
    <source>
        <dbReference type="ARBA" id="ARBA00022525"/>
    </source>
</evidence>
<evidence type="ECO:0000256" key="20">
    <source>
        <dbReference type="ARBA" id="ARBA00080062"/>
    </source>
</evidence>